<dbReference type="Gene3D" id="2.80.10.50">
    <property type="match status" value="2"/>
</dbReference>
<reference evidence="4 5" key="1">
    <citation type="submission" date="2020-09" db="EMBL/GenBank/DDBJ databases">
        <title>De no assembly of potato wild relative species, Solanum commersonii.</title>
        <authorList>
            <person name="Cho K."/>
        </authorList>
    </citation>
    <scope>NUCLEOTIDE SEQUENCE [LARGE SCALE GENOMIC DNA]</scope>
    <source>
        <strain evidence="4">LZ3.2</strain>
        <tissue evidence="4">Leaf</tissue>
    </source>
</reference>
<comment type="similarity">
    <text evidence="1">Belongs to the protease inhibitor I3 (leguminous Kunitz-type inhibitor) family.</text>
</comment>
<dbReference type="OrthoDB" id="1918435at2759"/>
<feature type="signal peptide" evidence="3">
    <location>
        <begin position="1"/>
        <end position="24"/>
    </location>
</feature>
<keyword evidence="3" id="KW-0732">Signal</keyword>
<dbReference type="InterPro" id="IPR056368">
    <property type="entry name" value="KTI1"/>
</dbReference>
<dbReference type="CDD" id="cd00178">
    <property type="entry name" value="beta-trefoil_STI"/>
    <property type="match status" value="1"/>
</dbReference>
<evidence type="ECO:0000313" key="5">
    <source>
        <dbReference type="Proteomes" id="UP000824120"/>
    </source>
</evidence>
<accession>A0A9J6A0V8</accession>
<gene>
    <name evidence="4" type="ORF">H5410_017575</name>
</gene>
<dbReference type="EMBL" id="JACXVP010000003">
    <property type="protein sequence ID" value="KAG5617751.1"/>
    <property type="molecule type" value="Genomic_DNA"/>
</dbReference>
<organism evidence="4 5">
    <name type="scientific">Solanum commersonii</name>
    <name type="common">Commerson's wild potato</name>
    <name type="synonym">Commerson's nightshade</name>
    <dbReference type="NCBI Taxonomy" id="4109"/>
    <lineage>
        <taxon>Eukaryota</taxon>
        <taxon>Viridiplantae</taxon>
        <taxon>Streptophyta</taxon>
        <taxon>Embryophyta</taxon>
        <taxon>Tracheophyta</taxon>
        <taxon>Spermatophyta</taxon>
        <taxon>Magnoliopsida</taxon>
        <taxon>eudicotyledons</taxon>
        <taxon>Gunneridae</taxon>
        <taxon>Pentapetalae</taxon>
        <taxon>asterids</taxon>
        <taxon>lamiids</taxon>
        <taxon>Solanales</taxon>
        <taxon>Solanaceae</taxon>
        <taxon>Solanoideae</taxon>
        <taxon>Solaneae</taxon>
        <taxon>Solanum</taxon>
    </lineage>
</organism>
<evidence type="ECO:0000256" key="2">
    <source>
        <dbReference type="ARBA" id="ARBA00022690"/>
    </source>
</evidence>
<evidence type="ECO:0000313" key="4">
    <source>
        <dbReference type="EMBL" id="KAG5617751.1"/>
    </source>
</evidence>
<dbReference type="Proteomes" id="UP000824120">
    <property type="component" value="Chromosome 3"/>
</dbReference>
<sequence length="405" mass="44730">MKSINILRFLLVSSTLCLVSFCQSFTWDNPIVLPTTTHDDNLVLPAVLDQDGDPVKIGKEYIIETPIIEGGSVYLDNIGGHKCPNGVLLHIPSLGLTGDGTPVKFILNDDLVLREMYAIHIMFSVRTSSCTSCVNQTVWKVGDEKDFLVTGGTVGNENTFFKIMKVEMEALPDLKNVYKLLYCPPQLVCKDVNGGFDNGYPRLQVVRDTNGEILRSDSRYFVVMPPVLAGGGGGVTRGPILEAEDGARDANFVCPFQVMQTPLNSDQGRAVYFKPMAPNQIEITESSDVNIKFYLDNPIGMCNNTVWEVEGNIPGTVLNPAFLSTNGGETGNPSKVNTWFQIKKLNDDNANPMYILVFCPINYEDTCSEVTIHYVYGQRRLVLKIGDSFPVVFVKDNNYGINSIV</sequence>
<dbReference type="AlphaFoldDB" id="A0A9J6A0V8"/>
<dbReference type="GO" id="GO:0005773">
    <property type="term" value="C:vacuole"/>
    <property type="evidence" value="ECO:0007669"/>
    <property type="project" value="UniProtKB-SubCell"/>
</dbReference>
<keyword evidence="2" id="KW-0646">Protease inhibitor</keyword>
<evidence type="ECO:0000256" key="3">
    <source>
        <dbReference type="SAM" id="SignalP"/>
    </source>
</evidence>
<dbReference type="GO" id="GO:0004869">
    <property type="term" value="F:cysteine-type endopeptidase inhibitor activity"/>
    <property type="evidence" value="ECO:0007669"/>
    <property type="project" value="UniProtKB-KW"/>
</dbReference>
<evidence type="ECO:0000256" key="1">
    <source>
        <dbReference type="ARBA" id="ARBA00005440"/>
    </source>
</evidence>
<dbReference type="PROSITE" id="PS00283">
    <property type="entry name" value="SOYBEAN_KUNITZ"/>
    <property type="match status" value="2"/>
</dbReference>
<proteinExistence type="inferred from homology"/>
<keyword evidence="5" id="KW-1185">Reference proteome</keyword>
<dbReference type="SMART" id="SM00452">
    <property type="entry name" value="STI"/>
    <property type="match status" value="2"/>
</dbReference>
<dbReference type="SUPFAM" id="SSF50386">
    <property type="entry name" value="STI-like"/>
    <property type="match status" value="2"/>
</dbReference>
<dbReference type="Pfam" id="PF00197">
    <property type="entry name" value="Kunitz_legume"/>
    <property type="match status" value="2"/>
</dbReference>
<protein>
    <submittedName>
        <fullName evidence="4">Uncharacterized protein</fullName>
    </submittedName>
</protein>
<dbReference type="PANTHER" id="PTHR33107:SF45">
    <property type="entry name" value="MIRACULIN"/>
    <property type="match status" value="1"/>
</dbReference>
<dbReference type="PANTHER" id="PTHR33107">
    <property type="entry name" value="KUNITZ TRYPSIN INHIBITOR 2"/>
    <property type="match status" value="1"/>
</dbReference>
<dbReference type="InterPro" id="IPR011065">
    <property type="entry name" value="Kunitz_inhibitor_STI-like_sf"/>
</dbReference>
<comment type="caution">
    <text evidence="4">The sequence shown here is derived from an EMBL/GenBank/DDBJ whole genome shotgun (WGS) entry which is preliminary data.</text>
</comment>
<name>A0A9J6A0V8_SOLCO</name>
<feature type="chain" id="PRO_5039905781" evidence="3">
    <location>
        <begin position="25"/>
        <end position="405"/>
    </location>
</feature>
<dbReference type="InterPro" id="IPR002160">
    <property type="entry name" value="Prot_inh_Kunz-lg"/>
</dbReference>